<feature type="transmembrane region" description="Helical" evidence="5">
    <location>
        <begin position="210"/>
        <end position="230"/>
    </location>
</feature>
<dbReference type="Pfam" id="PF02535">
    <property type="entry name" value="Zip"/>
    <property type="match status" value="1"/>
</dbReference>
<accession>A0A1B6FEJ0</accession>
<feature type="transmembrane region" description="Helical" evidence="5">
    <location>
        <begin position="278"/>
        <end position="297"/>
    </location>
</feature>
<feature type="transmembrane region" description="Helical" evidence="5">
    <location>
        <begin position="6"/>
        <end position="27"/>
    </location>
</feature>
<evidence type="ECO:0000256" key="5">
    <source>
        <dbReference type="SAM" id="Phobius"/>
    </source>
</evidence>
<feature type="transmembrane region" description="Helical" evidence="5">
    <location>
        <begin position="317"/>
        <end position="334"/>
    </location>
</feature>
<name>A0A1B6FEJ0_9HEMI</name>
<keyword evidence="4 5" id="KW-0472">Membrane</keyword>
<evidence type="ECO:0000256" key="2">
    <source>
        <dbReference type="ARBA" id="ARBA00022692"/>
    </source>
</evidence>
<feature type="transmembrane region" description="Helical" evidence="5">
    <location>
        <begin position="80"/>
        <end position="101"/>
    </location>
</feature>
<evidence type="ECO:0008006" key="7">
    <source>
        <dbReference type="Google" id="ProtNLM"/>
    </source>
</evidence>
<dbReference type="PANTHER" id="PTHR11040">
    <property type="entry name" value="ZINC/IRON TRANSPORTER"/>
    <property type="match status" value="1"/>
</dbReference>
<dbReference type="EMBL" id="GECZ01021137">
    <property type="protein sequence ID" value="JAS48632.1"/>
    <property type="molecule type" value="Transcribed_RNA"/>
</dbReference>
<reference evidence="6" key="1">
    <citation type="submission" date="2015-11" db="EMBL/GenBank/DDBJ databases">
        <title>De novo transcriptome assembly of four potential Pierce s Disease insect vectors from Arizona vineyards.</title>
        <authorList>
            <person name="Tassone E.E."/>
        </authorList>
    </citation>
    <scope>NUCLEOTIDE SEQUENCE</scope>
</reference>
<feature type="transmembrane region" description="Helical" evidence="5">
    <location>
        <begin position="242"/>
        <end position="266"/>
    </location>
</feature>
<evidence type="ECO:0000256" key="1">
    <source>
        <dbReference type="ARBA" id="ARBA00004141"/>
    </source>
</evidence>
<dbReference type="PANTHER" id="PTHR11040:SF203">
    <property type="entry name" value="FI18611P1-RELATED"/>
    <property type="match status" value="1"/>
</dbReference>
<gene>
    <name evidence="6" type="ORF">g.12575</name>
</gene>
<dbReference type="GO" id="GO:0005886">
    <property type="term" value="C:plasma membrane"/>
    <property type="evidence" value="ECO:0007669"/>
    <property type="project" value="TreeGrafter"/>
</dbReference>
<dbReference type="GO" id="GO:0005385">
    <property type="term" value="F:zinc ion transmembrane transporter activity"/>
    <property type="evidence" value="ECO:0007669"/>
    <property type="project" value="TreeGrafter"/>
</dbReference>
<keyword evidence="2 5" id="KW-0812">Transmembrane</keyword>
<protein>
    <recommendedName>
        <fullName evidence="7">Zinc/iron permease</fullName>
    </recommendedName>
</protein>
<organism evidence="6">
    <name type="scientific">Cuerna arida</name>
    <dbReference type="NCBI Taxonomy" id="1464854"/>
    <lineage>
        <taxon>Eukaryota</taxon>
        <taxon>Metazoa</taxon>
        <taxon>Ecdysozoa</taxon>
        <taxon>Arthropoda</taxon>
        <taxon>Hexapoda</taxon>
        <taxon>Insecta</taxon>
        <taxon>Pterygota</taxon>
        <taxon>Neoptera</taxon>
        <taxon>Paraneoptera</taxon>
        <taxon>Hemiptera</taxon>
        <taxon>Auchenorrhyncha</taxon>
        <taxon>Membracoidea</taxon>
        <taxon>Cicadellidae</taxon>
        <taxon>Cicadellinae</taxon>
        <taxon>Proconiini</taxon>
        <taxon>Cuerna</taxon>
    </lineage>
</organism>
<sequence length="351" mass="38676">METILSKVLALLGILIFSILFGIVPIFMSRCVRSPKVQWLNNAVICFSGGTLLGISFLHLMPETRESVHALRLQGKMTSFPASVSLADTIIVAGFFAIYVMDELIHALLEWAGVDHSHKPHGRNPQADSIIYIEKINKPHGRDPQADSITYIPRQLTKDQTTSTDNAAVEPAQREFHNIHIPGILTILALSFHDIFEGLALGIQEHNMDVYFLFLSVATHKFAIAFSVSLDFLLSGVDPKVIVLYTVIFSLVNPGGIGIGIALSLLSREDTIHSPMTVTMQGIASGSLIYVTCFEVLQRHTTEENGSHVSGIRNTVFVISGFIFMLGMKIVMGAHNHHFEEEMHGNSTASW</sequence>
<evidence type="ECO:0000313" key="6">
    <source>
        <dbReference type="EMBL" id="JAS48632.1"/>
    </source>
</evidence>
<keyword evidence="3 5" id="KW-1133">Transmembrane helix</keyword>
<evidence type="ECO:0000256" key="3">
    <source>
        <dbReference type="ARBA" id="ARBA00022989"/>
    </source>
</evidence>
<feature type="transmembrane region" description="Helical" evidence="5">
    <location>
        <begin position="39"/>
        <end position="60"/>
    </location>
</feature>
<evidence type="ECO:0000256" key="4">
    <source>
        <dbReference type="ARBA" id="ARBA00023136"/>
    </source>
</evidence>
<dbReference type="AlphaFoldDB" id="A0A1B6FEJ0"/>
<proteinExistence type="predicted"/>
<comment type="subcellular location">
    <subcellularLocation>
        <location evidence="1">Membrane</location>
        <topology evidence="1">Multi-pass membrane protein</topology>
    </subcellularLocation>
</comment>
<dbReference type="InterPro" id="IPR003689">
    <property type="entry name" value="ZIP"/>
</dbReference>